<dbReference type="EMBL" id="BQNB010019128">
    <property type="protein sequence ID" value="GJT82009.1"/>
    <property type="molecule type" value="Genomic_DNA"/>
</dbReference>
<protein>
    <submittedName>
        <fullName evidence="1">Uncharacterized protein</fullName>
    </submittedName>
</protein>
<dbReference type="Proteomes" id="UP001151760">
    <property type="component" value="Unassembled WGS sequence"/>
</dbReference>
<reference evidence="1" key="2">
    <citation type="submission" date="2022-01" db="EMBL/GenBank/DDBJ databases">
        <authorList>
            <person name="Yamashiro T."/>
            <person name="Shiraishi A."/>
            <person name="Satake H."/>
            <person name="Nakayama K."/>
        </authorList>
    </citation>
    <scope>NUCLEOTIDE SEQUENCE</scope>
</reference>
<evidence type="ECO:0000313" key="1">
    <source>
        <dbReference type="EMBL" id="GJT82009.1"/>
    </source>
</evidence>
<sequence length="406" mass="46545">MAQHGSTHRHLYQQVLDVFKNEGRLSKAIWVTSTTRNTPLEMGKYSHGFYHKPVKDNKLYYTIWIDDKLNFIEESVQIMDREVKQLKQSRIPIVKVLCWIVLEVLFDVACIDGCLSRMSTNSNSNLIKAFVKYLKDFCLSDIEKREKNYGKGYFGYSSNRERVDVMGEELKFEFQIKGRDKDRDEMVNGGEESEVIQIDEMDHLDAQERKQDKSSLENALDFEDEILDAEVQENEATPLSDEEIALDASSQGTIGSGSGGEKQDFDYDLTNYALTIKLFQSDVLWIEGDVVHKIEPLKSMNNHAQPCIRQKDTVRIDCSKIFIEMARWEGADVRKMCAMNKKNRAANEIPPIVGTKSVARKIDMRKRAEASDEKVEQITEMCTTLQKENEDIFGKVAPFSMTSHSG</sequence>
<reference evidence="1" key="1">
    <citation type="journal article" date="2022" name="Int. J. Mol. Sci.">
        <title>Draft Genome of Tanacetum Coccineum: Genomic Comparison of Closely Related Tanacetum-Family Plants.</title>
        <authorList>
            <person name="Yamashiro T."/>
            <person name="Shiraishi A."/>
            <person name="Nakayama K."/>
            <person name="Satake H."/>
        </authorList>
    </citation>
    <scope>NUCLEOTIDE SEQUENCE</scope>
</reference>
<evidence type="ECO:0000313" key="2">
    <source>
        <dbReference type="Proteomes" id="UP001151760"/>
    </source>
</evidence>
<organism evidence="1 2">
    <name type="scientific">Tanacetum coccineum</name>
    <dbReference type="NCBI Taxonomy" id="301880"/>
    <lineage>
        <taxon>Eukaryota</taxon>
        <taxon>Viridiplantae</taxon>
        <taxon>Streptophyta</taxon>
        <taxon>Embryophyta</taxon>
        <taxon>Tracheophyta</taxon>
        <taxon>Spermatophyta</taxon>
        <taxon>Magnoliopsida</taxon>
        <taxon>eudicotyledons</taxon>
        <taxon>Gunneridae</taxon>
        <taxon>Pentapetalae</taxon>
        <taxon>asterids</taxon>
        <taxon>campanulids</taxon>
        <taxon>Asterales</taxon>
        <taxon>Asteraceae</taxon>
        <taxon>Asteroideae</taxon>
        <taxon>Anthemideae</taxon>
        <taxon>Anthemidinae</taxon>
        <taxon>Tanacetum</taxon>
    </lineage>
</organism>
<accession>A0ABQ5H355</accession>
<gene>
    <name evidence="1" type="ORF">Tco_1056351</name>
</gene>
<keyword evidence="2" id="KW-1185">Reference proteome</keyword>
<proteinExistence type="predicted"/>
<name>A0ABQ5H355_9ASTR</name>
<comment type="caution">
    <text evidence="1">The sequence shown here is derived from an EMBL/GenBank/DDBJ whole genome shotgun (WGS) entry which is preliminary data.</text>
</comment>